<dbReference type="AlphaFoldDB" id="A0A2H0YM05"/>
<organism evidence="1 2">
    <name type="scientific">Candidatus Nealsonbacteria bacterium CG08_land_8_20_14_0_20_38_20</name>
    <dbReference type="NCBI Taxonomy" id="1974705"/>
    <lineage>
        <taxon>Bacteria</taxon>
        <taxon>Candidatus Nealsoniibacteriota</taxon>
    </lineage>
</organism>
<feature type="non-terminal residue" evidence="1">
    <location>
        <position position="78"/>
    </location>
</feature>
<gene>
    <name evidence="1" type="ORF">COT33_01505</name>
</gene>
<dbReference type="EMBL" id="PEYD01000028">
    <property type="protein sequence ID" value="PIS39528.1"/>
    <property type="molecule type" value="Genomic_DNA"/>
</dbReference>
<protein>
    <submittedName>
        <fullName evidence="1">Uncharacterized protein</fullName>
    </submittedName>
</protein>
<evidence type="ECO:0000313" key="1">
    <source>
        <dbReference type="EMBL" id="PIS39528.1"/>
    </source>
</evidence>
<name>A0A2H0YM05_9BACT</name>
<accession>A0A2H0YM05</accession>
<evidence type="ECO:0000313" key="2">
    <source>
        <dbReference type="Proteomes" id="UP000230088"/>
    </source>
</evidence>
<reference evidence="2" key="1">
    <citation type="submission" date="2017-09" db="EMBL/GenBank/DDBJ databases">
        <title>Depth-based differentiation of microbial function through sediment-hosted aquifers and enrichment of novel symbionts in the deep terrestrial subsurface.</title>
        <authorList>
            <person name="Probst A.J."/>
            <person name="Ladd B."/>
            <person name="Jarett J.K."/>
            <person name="Geller-Mcgrath D.E."/>
            <person name="Sieber C.M.K."/>
            <person name="Emerson J.B."/>
            <person name="Anantharaman K."/>
            <person name="Thomas B.C."/>
            <person name="Malmstrom R."/>
            <person name="Stieglmeier M."/>
            <person name="Klingl A."/>
            <person name="Woyke T."/>
            <person name="Ryan C.M."/>
            <person name="Banfield J.F."/>
        </authorList>
    </citation>
    <scope>NUCLEOTIDE SEQUENCE [LARGE SCALE GENOMIC DNA]</scope>
</reference>
<dbReference type="Proteomes" id="UP000230088">
    <property type="component" value="Unassembled WGS sequence"/>
</dbReference>
<sequence length="78" mass="9054">MGEKIKRIESIRSELAKKPNESVKKEKVEQKIGVDEVMKRLKNILEKKGAFDTLNELKNLPPALKEERKLLRIKEGLK</sequence>
<proteinExistence type="predicted"/>
<comment type="caution">
    <text evidence="1">The sequence shown here is derived from an EMBL/GenBank/DDBJ whole genome shotgun (WGS) entry which is preliminary data.</text>
</comment>